<dbReference type="RefSeq" id="WP_034346014.1">
    <property type="nucleotide sequence ID" value="NZ_FZNG01000038.1"/>
</dbReference>
<organism evidence="1 2">
    <name type="scientific">Helicobacter trogontum</name>
    <dbReference type="NCBI Taxonomy" id="50960"/>
    <lineage>
        <taxon>Bacteria</taxon>
        <taxon>Pseudomonadati</taxon>
        <taxon>Campylobacterota</taxon>
        <taxon>Epsilonproteobacteria</taxon>
        <taxon>Campylobacterales</taxon>
        <taxon>Helicobacteraceae</taxon>
        <taxon>Helicobacter</taxon>
    </lineage>
</organism>
<evidence type="ECO:0000313" key="2">
    <source>
        <dbReference type="Proteomes" id="UP000029878"/>
    </source>
</evidence>
<protein>
    <submittedName>
        <fullName evidence="1">Uncharacterized protein</fullName>
    </submittedName>
</protein>
<comment type="caution">
    <text evidence="1">The sequence shown here is derived from an EMBL/GenBank/DDBJ whole genome shotgun (WGS) entry which is preliminary data.</text>
</comment>
<sequence>MFIIYHQLIRFAILQAKQALITHQPFTHFNNSNICNLSLSNNANRDVIARRFYIKASYESKGRSRAKRCFYEVSFMYGFLEVMKLFKIHL</sequence>
<reference evidence="1 2" key="1">
    <citation type="journal article" date="2014" name="Genome Announc.">
        <title>Draft genome sequences of eight enterohepatic helicobacter species isolated from both laboratory and wild rodents.</title>
        <authorList>
            <person name="Sheh A."/>
            <person name="Shen Z."/>
            <person name="Fox J.G."/>
        </authorList>
    </citation>
    <scope>NUCLEOTIDE SEQUENCE [LARGE SCALE GENOMIC DNA]</scope>
    <source>
        <strain evidence="1 2">ATCC 700114</strain>
    </source>
</reference>
<dbReference type="EMBL" id="JRPL02000008">
    <property type="protein sequence ID" value="TLD83417.1"/>
    <property type="molecule type" value="Genomic_DNA"/>
</dbReference>
<accession>A0A4U8SBV3</accession>
<dbReference type="AlphaFoldDB" id="A0A4U8SBV3"/>
<dbReference type="Proteomes" id="UP000029878">
    <property type="component" value="Unassembled WGS sequence"/>
</dbReference>
<name>A0A4U8SBV3_9HELI</name>
<evidence type="ECO:0000313" key="1">
    <source>
        <dbReference type="EMBL" id="TLD83417.1"/>
    </source>
</evidence>
<gene>
    <name evidence="1" type="ORF">LS81_004845</name>
</gene>
<proteinExistence type="predicted"/>